<evidence type="ECO:0000313" key="2">
    <source>
        <dbReference type="EMBL" id="ORY47447.1"/>
    </source>
</evidence>
<name>A0A1Y2CKF8_9FUNG</name>
<organism evidence="2 3">
    <name type="scientific">Rhizoclosmatium globosum</name>
    <dbReference type="NCBI Taxonomy" id="329046"/>
    <lineage>
        <taxon>Eukaryota</taxon>
        <taxon>Fungi</taxon>
        <taxon>Fungi incertae sedis</taxon>
        <taxon>Chytridiomycota</taxon>
        <taxon>Chytridiomycota incertae sedis</taxon>
        <taxon>Chytridiomycetes</taxon>
        <taxon>Chytridiales</taxon>
        <taxon>Chytriomycetaceae</taxon>
        <taxon>Rhizoclosmatium</taxon>
    </lineage>
</organism>
<dbReference type="AlphaFoldDB" id="A0A1Y2CKF8"/>
<sequence>MQRPSTSSSATASKITRPKCSISILFVVVIQTFVVALVVLLVPLLLSVNNTRTSNSLSVQTGRDISSNLVSTIQYDANKMAATEVDTWLSYFEETINNFQLAIFNGYVDPYSIDDVYDYFRMIEQRNQKIDSIFMGFVDTSFLLVRGDIPNRVGLVLNKETTGCRLCTLLFPVNSTNPILVARKTSRNTLVRYRVFDFTVWNAINTSSPLDSLILDYKTRPFYVEAMKQSQENPVVQWTSPYFVAGANYTGVGAGLPLYTRNGTFVGVVGVDLTYMNMASYVAGYKPTPNSFMFIMTGTGVMIVSSFNETLGNSTTQILKSLVNCTTPILVQISNYLSTILQPNQTYESLGPSAHYEIGNMYAQLSVTKRKMIIISGALKSDYQGDYDVILDRLETTLSTKLSQIIVIGIGLFVFVMLLGVVFTYLQITRPMQKLATYLEMASNFKFKPITESGGYGKTSFLSELGEIHVMFFEMVERFAVAIKENHEFAKFSNGPGGYTTVVEKRRSAGDVRNTVVIPGNEAKFSLSRKSSRVLPKDKE</sequence>
<dbReference type="Pfam" id="PF22673">
    <property type="entry name" value="MCP-like_PDC_1"/>
    <property type="match status" value="1"/>
</dbReference>
<keyword evidence="1" id="KW-0472">Membrane</keyword>
<dbReference type="EMBL" id="MCGO01000014">
    <property type="protein sequence ID" value="ORY47447.1"/>
    <property type="molecule type" value="Genomic_DNA"/>
</dbReference>
<keyword evidence="3" id="KW-1185">Reference proteome</keyword>
<evidence type="ECO:0000313" key="3">
    <source>
        <dbReference type="Proteomes" id="UP000193642"/>
    </source>
</evidence>
<keyword evidence="1" id="KW-1133">Transmembrane helix</keyword>
<feature type="transmembrane region" description="Helical" evidence="1">
    <location>
        <begin position="21"/>
        <end position="46"/>
    </location>
</feature>
<keyword evidence="1" id="KW-0812">Transmembrane</keyword>
<evidence type="ECO:0008006" key="4">
    <source>
        <dbReference type="Google" id="ProtNLM"/>
    </source>
</evidence>
<evidence type="ECO:0000256" key="1">
    <source>
        <dbReference type="SAM" id="Phobius"/>
    </source>
</evidence>
<dbReference type="OrthoDB" id="2169206at2759"/>
<protein>
    <recommendedName>
        <fullName evidence="4">Cache domain-containing protein</fullName>
    </recommendedName>
</protein>
<reference evidence="2 3" key="1">
    <citation type="submission" date="2016-07" db="EMBL/GenBank/DDBJ databases">
        <title>Pervasive Adenine N6-methylation of Active Genes in Fungi.</title>
        <authorList>
            <consortium name="DOE Joint Genome Institute"/>
            <person name="Mondo S.J."/>
            <person name="Dannebaum R.O."/>
            <person name="Kuo R.C."/>
            <person name="Labutti K."/>
            <person name="Haridas S."/>
            <person name="Kuo A."/>
            <person name="Salamov A."/>
            <person name="Ahrendt S.R."/>
            <person name="Lipzen A."/>
            <person name="Sullivan W."/>
            <person name="Andreopoulos W.B."/>
            <person name="Clum A."/>
            <person name="Lindquist E."/>
            <person name="Daum C."/>
            <person name="Ramamoorthy G.K."/>
            <person name="Gryganskyi A."/>
            <person name="Culley D."/>
            <person name="Magnuson J.K."/>
            <person name="James T.Y."/>
            <person name="O'Malley M.A."/>
            <person name="Stajich J.E."/>
            <person name="Spatafora J.W."/>
            <person name="Visel A."/>
            <person name="Grigoriev I.V."/>
        </authorList>
    </citation>
    <scope>NUCLEOTIDE SEQUENCE [LARGE SCALE GENOMIC DNA]</scope>
    <source>
        <strain evidence="2 3">JEL800</strain>
    </source>
</reference>
<comment type="caution">
    <text evidence="2">The sequence shown here is derived from an EMBL/GenBank/DDBJ whole genome shotgun (WGS) entry which is preliminary data.</text>
</comment>
<dbReference type="Gene3D" id="3.30.450.20">
    <property type="entry name" value="PAS domain"/>
    <property type="match status" value="1"/>
</dbReference>
<accession>A0A1Y2CKF8</accession>
<gene>
    <name evidence="2" type="ORF">BCR33DRAFT_715162</name>
</gene>
<feature type="transmembrane region" description="Helical" evidence="1">
    <location>
        <begin position="405"/>
        <end position="426"/>
    </location>
</feature>
<proteinExistence type="predicted"/>
<dbReference type="Proteomes" id="UP000193642">
    <property type="component" value="Unassembled WGS sequence"/>
</dbReference>